<dbReference type="STRING" id="698762.SAMN00808754_1218"/>
<dbReference type="GO" id="GO:0003924">
    <property type="term" value="F:GTPase activity"/>
    <property type="evidence" value="ECO:0007669"/>
    <property type="project" value="TreeGrafter"/>
</dbReference>
<dbReference type="Gene3D" id="1.10.1580.10">
    <property type="match status" value="1"/>
</dbReference>
<organism evidence="7 8">
    <name type="scientific">Thermanaeromonas toyohensis ToBE</name>
    <dbReference type="NCBI Taxonomy" id="698762"/>
    <lineage>
        <taxon>Bacteria</taxon>
        <taxon>Bacillati</taxon>
        <taxon>Bacillota</taxon>
        <taxon>Clostridia</taxon>
        <taxon>Neomoorellales</taxon>
        <taxon>Neomoorellaceae</taxon>
        <taxon>Thermanaeromonas</taxon>
    </lineage>
</organism>
<keyword evidence="3 4" id="KW-0342">GTP-binding</keyword>
<keyword evidence="2 4" id="KW-0547">Nucleotide-binding</keyword>
<dbReference type="SUPFAM" id="SSF52540">
    <property type="entry name" value="P-loop containing nucleoside triphosphate hydrolases"/>
    <property type="match status" value="1"/>
</dbReference>
<dbReference type="InterPro" id="IPR006073">
    <property type="entry name" value="GTP-bd"/>
</dbReference>
<sequence length="278" mass="31037">MKMLTSSDIKRYLKVVDVVLEVVEARLPASSRPPDLGSLLKGKETILVLNKADLADFTATRRWLNFYRAQGQLAVEMNSQTGEGLAKLKYLLRKLATAKKERLSQRGILSSPLRVMVVGIPNVGKSSLLNRLVGRAVARTGDRPGITRGPQWVRQLKEWEVLDTPGILGISMRQERTTLLLHALGCIPEWKVSPEEVAAELICTLQEQGWRTQEDCEEILDKVGRERGFLKPGGEVDREKAARVFIQEFRRGDLGKFTLEWPPIDISFFGGSGEESAG</sequence>
<protein>
    <recommendedName>
        <fullName evidence="1 4">Ribosome biogenesis GTPase A</fullName>
    </recommendedName>
</protein>
<evidence type="ECO:0000256" key="3">
    <source>
        <dbReference type="ARBA" id="ARBA00023134"/>
    </source>
</evidence>
<dbReference type="InterPro" id="IPR030378">
    <property type="entry name" value="G_CP_dom"/>
</dbReference>
<evidence type="ECO:0000256" key="1">
    <source>
        <dbReference type="ARBA" id="ARBA00014898"/>
    </source>
</evidence>
<dbReference type="PIRSF" id="PIRSF006230">
    <property type="entry name" value="MG442"/>
    <property type="match status" value="1"/>
</dbReference>
<feature type="binding site" evidence="5">
    <location>
        <begin position="78"/>
        <end position="79"/>
    </location>
    <ligand>
        <name>GTP</name>
        <dbReference type="ChEBI" id="CHEBI:37565"/>
    </ligand>
</feature>
<dbReference type="EMBL" id="LT838272">
    <property type="protein sequence ID" value="SMB95348.1"/>
    <property type="molecule type" value="Genomic_DNA"/>
</dbReference>
<keyword evidence="8" id="KW-1185">Reference proteome</keyword>
<feature type="domain" description="CP-type G" evidence="6">
    <location>
        <begin position="6"/>
        <end position="170"/>
    </location>
</feature>
<dbReference type="InterPro" id="IPR016478">
    <property type="entry name" value="GTPase_MTG1"/>
</dbReference>
<evidence type="ECO:0000256" key="2">
    <source>
        <dbReference type="ARBA" id="ARBA00022741"/>
    </source>
</evidence>
<dbReference type="GO" id="GO:0006412">
    <property type="term" value="P:translation"/>
    <property type="evidence" value="ECO:0007669"/>
    <property type="project" value="TreeGrafter"/>
</dbReference>
<dbReference type="PANTHER" id="PTHR45782">
    <property type="entry name" value="MITOCHONDRIAL RIBOSOME-ASSOCIATED GTPASE 1"/>
    <property type="match status" value="1"/>
</dbReference>
<dbReference type="InterPro" id="IPR019991">
    <property type="entry name" value="GTP-bd_ribosome_bgen"/>
</dbReference>
<reference evidence="7 8" key="1">
    <citation type="submission" date="2017-04" db="EMBL/GenBank/DDBJ databases">
        <authorList>
            <person name="Afonso C.L."/>
            <person name="Miller P.J."/>
            <person name="Scott M.A."/>
            <person name="Spackman E."/>
            <person name="Goraichik I."/>
            <person name="Dimitrov K.M."/>
            <person name="Suarez D.L."/>
            <person name="Swayne D.E."/>
        </authorList>
    </citation>
    <scope>NUCLEOTIDE SEQUENCE [LARGE SCALE GENOMIC DNA]</scope>
    <source>
        <strain evidence="7 8">ToBE</strain>
    </source>
</reference>
<dbReference type="GO" id="GO:0005737">
    <property type="term" value="C:cytoplasm"/>
    <property type="evidence" value="ECO:0007669"/>
    <property type="project" value="UniProtKB-SubCell"/>
</dbReference>
<evidence type="ECO:0000313" key="8">
    <source>
        <dbReference type="Proteomes" id="UP000192569"/>
    </source>
</evidence>
<accession>A0A1W1VPR7</accession>
<dbReference type="Proteomes" id="UP000192569">
    <property type="component" value="Chromosome I"/>
</dbReference>
<evidence type="ECO:0000256" key="4">
    <source>
        <dbReference type="PIRNR" id="PIRNR006230"/>
    </source>
</evidence>
<feature type="binding site" evidence="5">
    <location>
        <position position="166"/>
    </location>
    <ligand>
        <name>GTP</name>
        <dbReference type="ChEBI" id="CHEBI:37565"/>
    </ligand>
</feature>
<comment type="similarity">
    <text evidence="4">Belongs to the TRAFAC class YlqF/YawG GTPase family. MTG1 subfamily.</text>
</comment>
<proteinExistence type="inferred from homology"/>
<name>A0A1W1VPR7_9FIRM</name>
<feature type="binding site" evidence="5">
    <location>
        <begin position="50"/>
        <end position="53"/>
    </location>
    <ligand>
        <name>GTP</name>
        <dbReference type="ChEBI" id="CHEBI:37565"/>
    </ligand>
</feature>
<dbReference type="CDD" id="cd01856">
    <property type="entry name" value="YlqF"/>
    <property type="match status" value="1"/>
</dbReference>
<dbReference type="InterPro" id="IPR027417">
    <property type="entry name" value="P-loop_NTPase"/>
</dbReference>
<dbReference type="PROSITE" id="PS51721">
    <property type="entry name" value="G_CP"/>
    <property type="match status" value="1"/>
</dbReference>
<dbReference type="NCBIfam" id="TIGR03596">
    <property type="entry name" value="GTPase_YlqF"/>
    <property type="match status" value="1"/>
</dbReference>
<dbReference type="PRINTS" id="PR00326">
    <property type="entry name" value="GTP1OBG"/>
</dbReference>
<gene>
    <name evidence="7" type="ORF">SAMN00808754_1218</name>
</gene>
<dbReference type="Gene3D" id="3.40.50.300">
    <property type="entry name" value="P-loop containing nucleotide triphosphate hydrolases"/>
    <property type="match status" value="1"/>
</dbReference>
<feature type="binding site" evidence="5">
    <location>
        <begin position="122"/>
        <end position="127"/>
    </location>
    <ligand>
        <name>GTP</name>
        <dbReference type="ChEBI" id="CHEBI:37565"/>
    </ligand>
</feature>
<comment type="subcellular location">
    <subcellularLocation>
        <location evidence="4">Cytoplasm</location>
    </subcellularLocation>
</comment>
<evidence type="ECO:0000313" key="7">
    <source>
        <dbReference type="EMBL" id="SMB95348.1"/>
    </source>
</evidence>
<dbReference type="InterPro" id="IPR023179">
    <property type="entry name" value="GTP-bd_ortho_bundle_sf"/>
</dbReference>
<dbReference type="AlphaFoldDB" id="A0A1W1VPR7"/>
<comment type="function">
    <text evidence="4">Required for a late step of 50S ribosomal subunit assembly. Has GTPase activity.</text>
</comment>
<evidence type="ECO:0000256" key="5">
    <source>
        <dbReference type="PIRSR" id="PIRSR006230-1"/>
    </source>
</evidence>
<evidence type="ECO:0000259" key="6">
    <source>
        <dbReference type="PROSITE" id="PS51721"/>
    </source>
</evidence>
<dbReference type="PANTHER" id="PTHR45782:SF4">
    <property type="entry name" value="MITOCHONDRIAL RIBOSOME-ASSOCIATED GTPASE 1"/>
    <property type="match status" value="1"/>
</dbReference>
<keyword evidence="4" id="KW-0963">Cytoplasm</keyword>
<dbReference type="GO" id="GO:0005525">
    <property type="term" value="F:GTP binding"/>
    <property type="evidence" value="ECO:0007669"/>
    <property type="project" value="UniProtKB-KW"/>
</dbReference>
<dbReference type="Pfam" id="PF01926">
    <property type="entry name" value="MMR_HSR1"/>
    <property type="match status" value="1"/>
</dbReference>